<dbReference type="GO" id="GO:0004523">
    <property type="term" value="F:RNA-DNA hybrid ribonuclease activity"/>
    <property type="evidence" value="ECO:0007669"/>
    <property type="project" value="UniProtKB-UniRule"/>
</dbReference>
<dbReference type="EC" id="3.1.26.4" evidence="10"/>
<dbReference type="InterPro" id="IPR036397">
    <property type="entry name" value="RNaseH_sf"/>
</dbReference>
<evidence type="ECO:0000313" key="12">
    <source>
        <dbReference type="EMBL" id="GMR34253.1"/>
    </source>
</evidence>
<dbReference type="GO" id="GO:0046872">
    <property type="term" value="F:metal ion binding"/>
    <property type="evidence" value="ECO:0007669"/>
    <property type="project" value="UniProtKB-KW"/>
</dbReference>
<dbReference type="InterPro" id="IPR004649">
    <property type="entry name" value="RNase_H2_suA"/>
</dbReference>
<feature type="non-terminal residue" evidence="12">
    <location>
        <position position="1"/>
    </location>
</feature>
<dbReference type="GO" id="GO:0006298">
    <property type="term" value="P:mismatch repair"/>
    <property type="evidence" value="ECO:0007669"/>
    <property type="project" value="TreeGrafter"/>
</dbReference>
<evidence type="ECO:0000256" key="1">
    <source>
        <dbReference type="ARBA" id="ARBA00000077"/>
    </source>
</evidence>
<evidence type="ECO:0000256" key="2">
    <source>
        <dbReference type="ARBA" id="ARBA00001946"/>
    </source>
</evidence>
<comment type="cofactor">
    <cofactor evidence="9">
        <name>Mn(2+)</name>
        <dbReference type="ChEBI" id="CHEBI:29035"/>
    </cofactor>
    <cofactor evidence="9">
        <name>Mg(2+)</name>
        <dbReference type="ChEBI" id="CHEBI:18420"/>
    </cofactor>
    <text evidence="9">Manganese or magnesium. Binds 1 divalent metal ion per monomer in the absence of substrate. May bind a second metal ion after substrate binding.</text>
</comment>
<dbReference type="InterPro" id="IPR012337">
    <property type="entry name" value="RNaseH-like_sf"/>
</dbReference>
<feature type="binding site" evidence="9">
    <location>
        <position position="140"/>
    </location>
    <ligand>
        <name>a divalent metal cation</name>
        <dbReference type="ChEBI" id="CHEBI:60240"/>
    </ligand>
</feature>
<dbReference type="PROSITE" id="PS51975">
    <property type="entry name" value="RNASE_H_2"/>
    <property type="match status" value="1"/>
</dbReference>
<keyword evidence="13" id="KW-1185">Reference proteome</keyword>
<evidence type="ECO:0000256" key="8">
    <source>
        <dbReference type="ARBA" id="ARBA00024981"/>
    </source>
</evidence>
<evidence type="ECO:0000256" key="7">
    <source>
        <dbReference type="ARBA" id="ARBA00022801"/>
    </source>
</evidence>
<sequence length="297" mass="32696">QMSSFICETIRSKCWKGFGDGVPCVLGIDEAGRGPVLGAMVYGCAVSPVSAADALKDLGVADSKALTEDKREQIFEKMNSDEKTMKTVGYALRSLSPQLISSSMLQRAKCSLNQLSHDAAIDLIRDALDCKINVVQIFVDTVGPKATYQSKLEGIFPGISITVTEKADALFPVVSAASIAAKVSRDMQLREWKFLEKTEKVEGVQFGSGYPSDPTTKEFLRKSVDGVFGYPGLIRFSWKTVDTILDKKGIELKWEADEEENAPGKNSLARWTTSNIGSKEQRHSYFTQRKLQNVNSF</sequence>
<evidence type="ECO:0000256" key="5">
    <source>
        <dbReference type="ARBA" id="ARBA00022723"/>
    </source>
</evidence>
<dbReference type="FunFam" id="3.30.420.10:FF:000016">
    <property type="entry name" value="Ribonuclease"/>
    <property type="match status" value="1"/>
</dbReference>
<dbReference type="InterPro" id="IPR001352">
    <property type="entry name" value="RNase_HII/HIII"/>
</dbReference>
<dbReference type="InterPro" id="IPR024567">
    <property type="entry name" value="RNase_HII/HIII_dom"/>
</dbReference>
<protein>
    <recommendedName>
        <fullName evidence="10">Ribonuclease</fullName>
        <ecNumber evidence="10">3.1.26.4</ecNumber>
    </recommendedName>
</protein>
<dbReference type="PANTHER" id="PTHR10954">
    <property type="entry name" value="RIBONUCLEASE H2 SUBUNIT A"/>
    <property type="match status" value="1"/>
</dbReference>
<comment type="caution">
    <text evidence="12">The sequence shown here is derived from an EMBL/GenBank/DDBJ whole genome shotgun (WGS) entry which is preliminary data.</text>
</comment>
<keyword evidence="5 9" id="KW-0479">Metal-binding</keyword>
<proteinExistence type="inferred from homology"/>
<evidence type="ECO:0000256" key="4">
    <source>
        <dbReference type="ARBA" id="ARBA00022722"/>
    </source>
</evidence>
<evidence type="ECO:0000313" key="13">
    <source>
        <dbReference type="Proteomes" id="UP001328107"/>
    </source>
</evidence>
<organism evidence="12 13">
    <name type="scientific">Pristionchus mayeri</name>
    <dbReference type="NCBI Taxonomy" id="1317129"/>
    <lineage>
        <taxon>Eukaryota</taxon>
        <taxon>Metazoa</taxon>
        <taxon>Ecdysozoa</taxon>
        <taxon>Nematoda</taxon>
        <taxon>Chromadorea</taxon>
        <taxon>Rhabditida</taxon>
        <taxon>Rhabditina</taxon>
        <taxon>Diplogasteromorpha</taxon>
        <taxon>Diplogasteroidea</taxon>
        <taxon>Neodiplogasteridae</taxon>
        <taxon>Pristionchus</taxon>
    </lineage>
</organism>
<dbReference type="Pfam" id="PF01351">
    <property type="entry name" value="RNase_HII"/>
    <property type="match status" value="1"/>
</dbReference>
<name>A0AAN4Z4P9_9BILA</name>
<evidence type="ECO:0000259" key="11">
    <source>
        <dbReference type="PROSITE" id="PS51975"/>
    </source>
</evidence>
<comment type="cofactor">
    <cofactor evidence="2">
        <name>Mg(2+)</name>
        <dbReference type="ChEBI" id="CHEBI:18420"/>
    </cofactor>
</comment>
<comment type="catalytic activity">
    <reaction evidence="1 9 10">
        <text>Endonucleolytic cleavage to 5'-phosphomonoester.</text>
        <dbReference type="EC" id="3.1.26.4"/>
    </reaction>
</comment>
<comment type="function">
    <text evidence="10">Endonuclease that specifically degrades the RNA of RNA-DNA hybrids.</text>
</comment>
<feature type="binding site" evidence="9">
    <location>
        <position position="30"/>
    </location>
    <ligand>
        <name>a divalent metal cation</name>
        <dbReference type="ChEBI" id="CHEBI:60240"/>
    </ligand>
</feature>
<evidence type="ECO:0000256" key="6">
    <source>
        <dbReference type="ARBA" id="ARBA00022759"/>
    </source>
</evidence>
<dbReference type="Gene3D" id="1.10.10.460">
    <property type="entry name" value="Ribonuclease hii. Domain 2"/>
    <property type="match status" value="1"/>
</dbReference>
<evidence type="ECO:0000256" key="10">
    <source>
        <dbReference type="RuleBase" id="RU003515"/>
    </source>
</evidence>
<feature type="domain" description="RNase H type-2" evidence="11">
    <location>
        <begin position="23"/>
        <end position="250"/>
    </location>
</feature>
<comment type="similarity">
    <text evidence="3">Belongs to the RNase HII family. Eukaryotic subfamily.</text>
</comment>
<dbReference type="CDD" id="cd07181">
    <property type="entry name" value="RNase_HII_eukaryota_like"/>
    <property type="match status" value="1"/>
</dbReference>
<comment type="function">
    <text evidence="8">Catalytic subunit of RNase HII, an endonuclease that specifically degrades the RNA of RNA:DNA hybrids. Participates in DNA replication, possibly by mediating the removal of lagging-strand Okazaki fragment RNA primers during DNA replication. Mediates the excision of single ribonucleotides from DNA:RNA duplexes.</text>
</comment>
<accession>A0AAN4Z4P9</accession>
<dbReference type="Gene3D" id="3.30.420.10">
    <property type="entry name" value="Ribonuclease H-like superfamily/Ribonuclease H"/>
    <property type="match status" value="1"/>
</dbReference>
<dbReference type="GO" id="GO:0032299">
    <property type="term" value="C:ribonuclease H2 complex"/>
    <property type="evidence" value="ECO:0007669"/>
    <property type="project" value="TreeGrafter"/>
</dbReference>
<gene>
    <name evidence="12" type="ORF">PMAYCL1PPCAC_04448</name>
</gene>
<dbReference type="SUPFAM" id="SSF53098">
    <property type="entry name" value="Ribonuclease H-like"/>
    <property type="match status" value="1"/>
</dbReference>
<dbReference type="NCBIfam" id="TIGR00729">
    <property type="entry name" value="ribonuclease HII"/>
    <property type="match status" value="1"/>
</dbReference>
<dbReference type="FunFam" id="1.10.10.460:FF:000001">
    <property type="entry name" value="Ribonuclease"/>
    <property type="match status" value="1"/>
</dbReference>
<evidence type="ECO:0000256" key="9">
    <source>
        <dbReference type="PROSITE-ProRule" id="PRU01319"/>
    </source>
</evidence>
<reference evidence="13" key="1">
    <citation type="submission" date="2022-10" db="EMBL/GenBank/DDBJ databases">
        <title>Genome assembly of Pristionchus species.</title>
        <authorList>
            <person name="Yoshida K."/>
            <person name="Sommer R.J."/>
        </authorList>
    </citation>
    <scope>NUCLEOTIDE SEQUENCE [LARGE SCALE GENOMIC DNA]</scope>
    <source>
        <strain evidence="13">RS5460</strain>
    </source>
</reference>
<dbReference type="EMBL" id="BTRK01000002">
    <property type="protein sequence ID" value="GMR34253.1"/>
    <property type="molecule type" value="Genomic_DNA"/>
</dbReference>
<dbReference type="PANTHER" id="PTHR10954:SF7">
    <property type="entry name" value="RIBONUCLEASE H2 SUBUNIT A"/>
    <property type="match status" value="1"/>
</dbReference>
<keyword evidence="4 9" id="KW-0540">Nuclease</keyword>
<dbReference type="GO" id="GO:0003723">
    <property type="term" value="F:RNA binding"/>
    <property type="evidence" value="ECO:0007669"/>
    <property type="project" value="UniProtKB-UniRule"/>
</dbReference>
<dbReference type="GO" id="GO:0043137">
    <property type="term" value="P:DNA replication, removal of RNA primer"/>
    <property type="evidence" value="ECO:0007669"/>
    <property type="project" value="TreeGrafter"/>
</dbReference>
<dbReference type="AlphaFoldDB" id="A0AAN4Z4P9"/>
<keyword evidence="6 9" id="KW-0255">Endonuclease</keyword>
<feature type="binding site" evidence="9">
    <location>
        <position position="29"/>
    </location>
    <ligand>
        <name>a divalent metal cation</name>
        <dbReference type="ChEBI" id="CHEBI:60240"/>
    </ligand>
</feature>
<dbReference type="Proteomes" id="UP001328107">
    <property type="component" value="Unassembled WGS sequence"/>
</dbReference>
<keyword evidence="7 9" id="KW-0378">Hydrolase</keyword>
<dbReference type="InterPro" id="IPR023160">
    <property type="entry name" value="RNase_HII_hlx-loop-hlx_cap_dom"/>
</dbReference>
<evidence type="ECO:0000256" key="3">
    <source>
        <dbReference type="ARBA" id="ARBA00007058"/>
    </source>
</evidence>